<feature type="compositionally biased region" description="Low complexity" evidence="1">
    <location>
        <begin position="937"/>
        <end position="950"/>
    </location>
</feature>
<feature type="compositionally biased region" description="Low complexity" evidence="1">
    <location>
        <begin position="833"/>
        <end position="842"/>
    </location>
</feature>
<keyword evidence="3" id="KW-1185">Reference proteome</keyword>
<reference evidence="2 3" key="1">
    <citation type="submission" date="2020-07" db="EMBL/GenBank/DDBJ databases">
        <title>Comparative genomics of pyrophilous fungi reveals a link between fire events and developmental genes.</title>
        <authorList>
            <consortium name="DOE Joint Genome Institute"/>
            <person name="Steindorff A.S."/>
            <person name="Carver A."/>
            <person name="Calhoun S."/>
            <person name="Stillman K."/>
            <person name="Liu H."/>
            <person name="Lipzen A."/>
            <person name="Pangilinan J."/>
            <person name="Labutti K."/>
            <person name="Bruns T.D."/>
            <person name="Grigoriev I.V."/>
        </authorList>
    </citation>
    <scope>NUCLEOTIDE SEQUENCE [LARGE SCALE GENOMIC DNA]</scope>
    <source>
        <strain evidence="2 3">CBS 144469</strain>
    </source>
</reference>
<comment type="caution">
    <text evidence="2">The sequence shown here is derived from an EMBL/GenBank/DDBJ whole genome shotgun (WGS) entry which is preliminary data.</text>
</comment>
<accession>A0A8H6HWC2</accession>
<name>A0A8H6HWC2_9AGAR</name>
<feature type="region of interest" description="Disordered" evidence="1">
    <location>
        <begin position="490"/>
        <end position="509"/>
    </location>
</feature>
<evidence type="ECO:0000256" key="1">
    <source>
        <dbReference type="SAM" id="MobiDB-lite"/>
    </source>
</evidence>
<proteinExistence type="predicted"/>
<feature type="region of interest" description="Disordered" evidence="1">
    <location>
        <begin position="278"/>
        <end position="303"/>
    </location>
</feature>
<feature type="compositionally biased region" description="Pro residues" evidence="1">
    <location>
        <begin position="843"/>
        <end position="857"/>
    </location>
</feature>
<feature type="compositionally biased region" description="Polar residues" evidence="1">
    <location>
        <begin position="490"/>
        <end position="507"/>
    </location>
</feature>
<feature type="compositionally biased region" description="Basic and acidic residues" evidence="1">
    <location>
        <begin position="578"/>
        <end position="592"/>
    </location>
</feature>
<evidence type="ECO:0000313" key="3">
    <source>
        <dbReference type="Proteomes" id="UP000521943"/>
    </source>
</evidence>
<organism evidence="2 3">
    <name type="scientific">Ephemerocybe angulata</name>
    <dbReference type="NCBI Taxonomy" id="980116"/>
    <lineage>
        <taxon>Eukaryota</taxon>
        <taxon>Fungi</taxon>
        <taxon>Dikarya</taxon>
        <taxon>Basidiomycota</taxon>
        <taxon>Agaricomycotina</taxon>
        <taxon>Agaricomycetes</taxon>
        <taxon>Agaricomycetidae</taxon>
        <taxon>Agaricales</taxon>
        <taxon>Agaricineae</taxon>
        <taxon>Psathyrellaceae</taxon>
        <taxon>Ephemerocybe</taxon>
    </lineage>
</organism>
<protein>
    <submittedName>
        <fullName evidence="2">Uncharacterized protein</fullName>
    </submittedName>
</protein>
<dbReference type="Proteomes" id="UP000521943">
    <property type="component" value="Unassembled WGS sequence"/>
</dbReference>
<feature type="region of interest" description="Disordered" evidence="1">
    <location>
        <begin position="328"/>
        <end position="364"/>
    </location>
</feature>
<feature type="compositionally biased region" description="Low complexity" evidence="1">
    <location>
        <begin position="791"/>
        <end position="818"/>
    </location>
</feature>
<feature type="region of interest" description="Disordered" evidence="1">
    <location>
        <begin position="553"/>
        <end position="675"/>
    </location>
</feature>
<feature type="compositionally biased region" description="Low complexity" evidence="1">
    <location>
        <begin position="919"/>
        <end position="929"/>
    </location>
</feature>
<sequence>MAPNGWASPSETELLTSLLPEYEKCQVTKHYKPFWTMLYSRFLSLSPLIDTLFPGRTLHELSEVEMAEYSLRLEKLQTRLREWYRWRCNVRSRKVAVGIPKKILKSIYSPRTRGPKAYEAYAKLFPDEVHAAQEARFEAGEGSGKNGLQNWHAICQDLYASASDEKLQAIDDYVETTTNDQRLDSEDKPKDPKRYLQILPAILKAAIEPAVRKVDLMALVTLVGPVPESNGKISAWTLQFGDKDDTPLFASSWVDHDRVYVEAVARFAKRHLFEVEAPTPKDVSEEDLSAQEKGDPSAIGHPIPALSEEELSTQEKGDPSAVGHLIPALSASRSDTQTEAPAPDMLNPSCSAGSNLTRDVDDSDCNVDRGPDLRLPTPPRPHWPFLGVSRFDDSSLIQMDPESYDDCSSSASSAMALTTPPFLPHSDYHLTQVSSSNWRSTATSSSDNSHASFNTQTILAPSGSHLTDLTDQSIRTTTFHSRQLTLLNRPSHFPTTNTPFTPESMSGPSYELQDPYCRSTMVGASQAQGYLAESSIIPETPFIATQPIVHTPGTDYAVDDDNETYLNTSHSSQPPKAPKVDSRTKDNLEIPDRLPPPRPVTAKDPPATSTSESEHLVATHACPSTAPYSMAPAEQSHTAPPMPSTLNGAHASSPAPASDMPTAPLPSPAAPTLLPRAPVRQHPEATPMPIYEHKLSVAENMNKFLKLGLSYSDFATARANSRPLPVIENPASPLIGGHVASPAPVPNGHNVTLVSLTATVPAPLQVMPQKPPPTTTSAATLALLDATSPRRLATPTSTPNNATPTSTPNNATPTSTPSENFAPTIKPPAPSTVNAAVHVASPAPAPDEPTAPPPIPANGPALLLPASHQRPPTATSPPITERNETYPGTFAGAPTTNQPSTDPAIRTPNRSGVNDGDVASSALSSTAAPPSNPNKPTPQASLSSSAPASAQVRRSERGVVPSRLNPWTTHSPLPPGLRQRQTIFVILHSAVSGSAW</sequence>
<dbReference type="EMBL" id="JACGCI010000038">
    <property type="protein sequence ID" value="KAF6753734.1"/>
    <property type="molecule type" value="Genomic_DNA"/>
</dbReference>
<evidence type="ECO:0000313" key="2">
    <source>
        <dbReference type="EMBL" id="KAF6753734.1"/>
    </source>
</evidence>
<dbReference type="AlphaFoldDB" id="A0A8H6HWC2"/>
<feature type="compositionally biased region" description="Polar residues" evidence="1">
    <location>
        <begin position="348"/>
        <end position="357"/>
    </location>
</feature>
<feature type="region of interest" description="Disordered" evidence="1">
    <location>
        <begin position="791"/>
        <end position="976"/>
    </location>
</feature>
<gene>
    <name evidence="2" type="ORF">DFP72DRAFT_848995</name>
</gene>
<feature type="compositionally biased region" description="Polar residues" evidence="1">
    <location>
        <begin position="564"/>
        <end position="574"/>
    </location>
</feature>